<dbReference type="SUPFAM" id="SSF51316">
    <property type="entry name" value="Mss4-like"/>
    <property type="match status" value="1"/>
</dbReference>
<keyword evidence="3" id="KW-0560">Oxidoreductase</keyword>
<dbReference type="EC" id="1.8.4.12" evidence="2"/>
<dbReference type="InParanoid" id="A0A1Z5JN59"/>
<dbReference type="GO" id="GO:0006979">
    <property type="term" value="P:response to oxidative stress"/>
    <property type="evidence" value="ECO:0007669"/>
    <property type="project" value="InterPro"/>
</dbReference>
<dbReference type="Gene3D" id="2.170.150.20">
    <property type="entry name" value="Peptide methionine sulfoxide reductase"/>
    <property type="match status" value="1"/>
</dbReference>
<evidence type="ECO:0000313" key="7">
    <source>
        <dbReference type="Proteomes" id="UP000198406"/>
    </source>
</evidence>
<name>A0A1Z5JN59_FISSO</name>
<comment type="caution">
    <text evidence="6">The sequence shown here is derived from an EMBL/GenBank/DDBJ whole genome shotgun (WGS) entry which is preliminary data.</text>
</comment>
<dbReference type="Proteomes" id="UP000198406">
    <property type="component" value="Unassembled WGS sequence"/>
</dbReference>
<reference evidence="6 7" key="1">
    <citation type="journal article" date="2015" name="Plant Cell">
        <title>Oil accumulation by the oleaginous diatom Fistulifera solaris as revealed by the genome and transcriptome.</title>
        <authorList>
            <person name="Tanaka T."/>
            <person name="Maeda Y."/>
            <person name="Veluchamy A."/>
            <person name="Tanaka M."/>
            <person name="Abida H."/>
            <person name="Marechal E."/>
            <person name="Bowler C."/>
            <person name="Muto M."/>
            <person name="Sunaga Y."/>
            <person name="Tanaka M."/>
            <person name="Yoshino T."/>
            <person name="Taniguchi T."/>
            <person name="Fukuda Y."/>
            <person name="Nemoto M."/>
            <person name="Matsumoto M."/>
            <person name="Wong P.S."/>
            <person name="Aburatani S."/>
            <person name="Fujibuchi W."/>
        </authorList>
    </citation>
    <scope>NUCLEOTIDE SEQUENCE [LARGE SCALE GENOMIC DNA]</scope>
    <source>
        <strain evidence="6 7">JPCC DA0580</strain>
    </source>
</reference>
<sequence length="169" mass="19029">MPCLPMFSPKSSENVNTKDDYEVQTWNPLRLLVLRLGLTELAMTSPLNYGKYAPDDIFACAYCGAPLFAANAKYDSGSGWPSFWRSFEETSVSYKREWDNRLECRCRRCSSHLGHVFMDGPRPETVSADVLQKSPVTDPRSGAYLPRFCINGAALIHRPAPKEEVNDKS</sequence>
<dbReference type="GO" id="GO:0033743">
    <property type="term" value="F:peptide-methionine (R)-S-oxide reductase activity"/>
    <property type="evidence" value="ECO:0007669"/>
    <property type="project" value="UniProtKB-EC"/>
</dbReference>
<gene>
    <name evidence="6" type="ORF">FisN_12Lu173</name>
</gene>
<dbReference type="PANTHER" id="PTHR10173">
    <property type="entry name" value="METHIONINE SULFOXIDE REDUCTASE"/>
    <property type="match status" value="1"/>
</dbReference>
<comment type="catalytic activity">
    <reaction evidence="4">
        <text>L-methionyl-[protein] + [thioredoxin]-disulfide + H2O = L-methionyl-(R)-S-oxide-[protein] + [thioredoxin]-dithiol</text>
        <dbReference type="Rhea" id="RHEA:24164"/>
        <dbReference type="Rhea" id="RHEA-COMP:10698"/>
        <dbReference type="Rhea" id="RHEA-COMP:10700"/>
        <dbReference type="Rhea" id="RHEA-COMP:12313"/>
        <dbReference type="Rhea" id="RHEA-COMP:12314"/>
        <dbReference type="ChEBI" id="CHEBI:15377"/>
        <dbReference type="ChEBI" id="CHEBI:16044"/>
        <dbReference type="ChEBI" id="CHEBI:29950"/>
        <dbReference type="ChEBI" id="CHEBI:45764"/>
        <dbReference type="ChEBI" id="CHEBI:50058"/>
        <dbReference type="EC" id="1.8.4.12"/>
    </reaction>
</comment>
<keyword evidence="7" id="KW-1185">Reference proteome</keyword>
<dbReference type="Pfam" id="PF01641">
    <property type="entry name" value="SelR"/>
    <property type="match status" value="1"/>
</dbReference>
<dbReference type="GO" id="GO:0030091">
    <property type="term" value="P:protein repair"/>
    <property type="evidence" value="ECO:0007669"/>
    <property type="project" value="InterPro"/>
</dbReference>
<dbReference type="InterPro" id="IPR028427">
    <property type="entry name" value="Met_Sox_Rdtase_MsrB"/>
</dbReference>
<accession>A0A1Z5JN59</accession>
<dbReference type="PANTHER" id="PTHR10173:SF52">
    <property type="entry name" value="METHIONINE-R-SULFOXIDE REDUCTASE B1"/>
    <property type="match status" value="1"/>
</dbReference>
<dbReference type="GO" id="GO:0005737">
    <property type="term" value="C:cytoplasm"/>
    <property type="evidence" value="ECO:0007669"/>
    <property type="project" value="TreeGrafter"/>
</dbReference>
<dbReference type="PROSITE" id="PS51790">
    <property type="entry name" value="MSRB"/>
    <property type="match status" value="1"/>
</dbReference>
<evidence type="ECO:0000259" key="5">
    <source>
        <dbReference type="PROSITE" id="PS51790"/>
    </source>
</evidence>
<evidence type="ECO:0000256" key="2">
    <source>
        <dbReference type="ARBA" id="ARBA00012499"/>
    </source>
</evidence>
<protein>
    <recommendedName>
        <fullName evidence="2">peptide-methionine (R)-S-oxide reductase</fullName>
        <ecNumber evidence="2">1.8.4.12</ecNumber>
    </recommendedName>
</protein>
<evidence type="ECO:0000313" key="6">
    <source>
        <dbReference type="EMBL" id="GAX15218.1"/>
    </source>
</evidence>
<proteinExistence type="inferred from homology"/>
<dbReference type="EMBL" id="BDSP01000087">
    <property type="protein sequence ID" value="GAX15218.1"/>
    <property type="molecule type" value="Genomic_DNA"/>
</dbReference>
<dbReference type="AlphaFoldDB" id="A0A1Z5JN59"/>
<dbReference type="InterPro" id="IPR002579">
    <property type="entry name" value="Met_Sox_Rdtase_MsrB_dom"/>
</dbReference>
<organism evidence="6 7">
    <name type="scientific">Fistulifera solaris</name>
    <name type="common">Oleaginous diatom</name>
    <dbReference type="NCBI Taxonomy" id="1519565"/>
    <lineage>
        <taxon>Eukaryota</taxon>
        <taxon>Sar</taxon>
        <taxon>Stramenopiles</taxon>
        <taxon>Ochrophyta</taxon>
        <taxon>Bacillariophyta</taxon>
        <taxon>Bacillariophyceae</taxon>
        <taxon>Bacillariophycidae</taxon>
        <taxon>Naviculales</taxon>
        <taxon>Naviculaceae</taxon>
        <taxon>Fistulifera</taxon>
    </lineage>
</organism>
<evidence type="ECO:0000256" key="3">
    <source>
        <dbReference type="ARBA" id="ARBA00023002"/>
    </source>
</evidence>
<feature type="domain" description="MsrB" evidence="5">
    <location>
        <begin position="19"/>
        <end position="160"/>
    </location>
</feature>
<dbReference type="InterPro" id="IPR011057">
    <property type="entry name" value="Mss4-like_sf"/>
</dbReference>
<comment type="similarity">
    <text evidence="1">Belongs to the MsrB Met sulfoxide reductase family.</text>
</comment>
<evidence type="ECO:0000256" key="4">
    <source>
        <dbReference type="ARBA" id="ARBA00048488"/>
    </source>
</evidence>
<dbReference type="OrthoDB" id="44061at2759"/>
<evidence type="ECO:0000256" key="1">
    <source>
        <dbReference type="ARBA" id="ARBA00007174"/>
    </source>
</evidence>